<name>S4P0Q9_9NEOP</name>
<sequence>MKVPIRHFINLKCISFSFSEHTGFEPATLWQSQPERFNQLSYGSPTVDAEIRKCLLYQSYSDCSVI</sequence>
<reference evidence="1" key="2">
    <citation type="submission" date="2013-05" db="EMBL/GenBank/DDBJ databases">
        <authorList>
            <person name="Carter J.-M."/>
            <person name="Baker S.C."/>
            <person name="Pink R."/>
            <person name="Carter D.R.F."/>
            <person name="Collins A."/>
            <person name="Tomlin J."/>
            <person name="Gibbs M."/>
            <person name="Breuker C.J."/>
        </authorList>
    </citation>
    <scope>NUCLEOTIDE SEQUENCE</scope>
    <source>
        <tissue evidence="1">Ovary</tissue>
    </source>
</reference>
<accession>S4P0Q9</accession>
<dbReference type="AlphaFoldDB" id="S4P0Q9"/>
<proteinExistence type="predicted"/>
<reference evidence="1" key="1">
    <citation type="journal article" date="2013" name="BMC Genomics">
        <title>Unscrambling butterfly oogenesis.</title>
        <authorList>
            <person name="Carter J.M."/>
            <person name="Baker S.C."/>
            <person name="Pink R."/>
            <person name="Carter D.R."/>
            <person name="Collins A."/>
            <person name="Tomlin J."/>
            <person name="Gibbs M."/>
            <person name="Breuker C.J."/>
        </authorList>
    </citation>
    <scope>NUCLEOTIDE SEQUENCE</scope>
    <source>
        <tissue evidence="1">Ovary</tissue>
    </source>
</reference>
<protein>
    <submittedName>
        <fullName evidence="1">Uncharacterized protein</fullName>
    </submittedName>
</protein>
<evidence type="ECO:0000313" key="1">
    <source>
        <dbReference type="EMBL" id="JAA79725.1"/>
    </source>
</evidence>
<organism evidence="1">
    <name type="scientific">Pararge aegeria</name>
    <name type="common">speckled wood butterfly</name>
    <dbReference type="NCBI Taxonomy" id="116150"/>
    <lineage>
        <taxon>Eukaryota</taxon>
        <taxon>Metazoa</taxon>
        <taxon>Ecdysozoa</taxon>
        <taxon>Arthropoda</taxon>
        <taxon>Hexapoda</taxon>
        <taxon>Insecta</taxon>
        <taxon>Pterygota</taxon>
        <taxon>Neoptera</taxon>
        <taxon>Endopterygota</taxon>
        <taxon>Lepidoptera</taxon>
        <taxon>Glossata</taxon>
        <taxon>Ditrysia</taxon>
        <taxon>Papilionoidea</taxon>
        <taxon>Nymphalidae</taxon>
        <taxon>Satyrinae</taxon>
        <taxon>Satyrini</taxon>
        <taxon>Parargina</taxon>
        <taxon>Pararge</taxon>
    </lineage>
</organism>
<dbReference type="EMBL" id="GAIX01012835">
    <property type="protein sequence ID" value="JAA79725.1"/>
    <property type="molecule type" value="Transcribed_RNA"/>
</dbReference>